<dbReference type="PANTHER" id="PTHR43709">
    <property type="entry name" value="ACONITATE ISOMERASE-RELATED"/>
    <property type="match status" value="1"/>
</dbReference>
<evidence type="ECO:0000256" key="1">
    <source>
        <dbReference type="ARBA" id="ARBA00007673"/>
    </source>
</evidence>
<reference evidence="3 4" key="1">
    <citation type="submission" date="2010-12" db="EMBL/GenBank/DDBJ databases">
        <title>Whole genome sequence of Acidiphilium multivorum AIU301.</title>
        <authorList>
            <person name="Narita-Yamada S."/>
            <person name="Nakamura S."/>
            <person name="Ito N."/>
            <person name="Takarada H."/>
            <person name="Katano Y."/>
            <person name="Nakazawa H."/>
            <person name="Hosoyama A."/>
            <person name="Yamada R."/>
            <person name="Fujita N."/>
        </authorList>
    </citation>
    <scope>NUCLEOTIDE SEQUENCE [LARGE SCALE GENOMIC DNA]</scope>
    <source>
        <strain evidence="4">DSM 11245 / JCM 8867 / AIU301</strain>
    </source>
</reference>
<accession>F0IZY0</accession>
<organism evidence="3 4">
    <name type="scientific">Acidiphilium multivorum (strain DSM 11245 / JCM 8867 / NBRC 100883 / AIU 301)</name>
    <dbReference type="NCBI Taxonomy" id="926570"/>
    <lineage>
        <taxon>Bacteria</taxon>
        <taxon>Pseudomonadati</taxon>
        <taxon>Pseudomonadota</taxon>
        <taxon>Alphaproteobacteria</taxon>
        <taxon>Acetobacterales</taxon>
        <taxon>Acidocellaceae</taxon>
        <taxon>Acidiphilium</taxon>
    </lineage>
</organism>
<proteinExistence type="inferred from homology"/>
<gene>
    <name evidence="3" type="ordered locus">ACMV_19930</name>
</gene>
<keyword evidence="2" id="KW-0413">Isomerase</keyword>
<name>F0IZY0_ACIMA</name>
<sequence>MESPHSAPPEPIRVSYPRQRSLRCLFMRGGSSRGGFFLGEDLPADERERGALLLAAFGSPDMRQIDGIGGADALTSKAAIVAPSTRPDADVDYTFCQVSLDSAQIGVGGTCGNMLAGVGPFAIIRGLVPPTAPETTVRIRATNTGQVIIARIPVEDGLPAIEGDCAIPGVPGTGARIGLDFGDCSGAVSGHLLPTGNAYDRISLDGVAAAVSLVDAATPFVFVRASDLGRKGTESAASIAADEELLARLEAVRGWAATVLGLAASPGTARAASPNVPRVIMVAPPQDYETPEGMIVGAGDVDLCVRQMSMQRPHKALAVTGSICTAVAAAVAGSVIAESALGWRGGPIRLGHPAGVLRVNADIAAEGEKFHIRSAEVERTARPIMDGVLYVPAAKIEALARVVTISGAKPAGD</sequence>
<dbReference type="PANTHER" id="PTHR43709:SF2">
    <property type="entry name" value="DUF453 DOMAIN PROTEIN (AFU_ORTHOLOGUE AFUA_6G00360)"/>
    <property type="match status" value="1"/>
</dbReference>
<evidence type="ECO:0000256" key="2">
    <source>
        <dbReference type="ARBA" id="ARBA00023235"/>
    </source>
</evidence>
<dbReference type="AlphaFoldDB" id="F0IZY0"/>
<dbReference type="Proteomes" id="UP000007100">
    <property type="component" value="Chromosome"/>
</dbReference>
<dbReference type="SUPFAM" id="SSF54506">
    <property type="entry name" value="Diaminopimelate epimerase-like"/>
    <property type="match status" value="2"/>
</dbReference>
<evidence type="ECO:0000313" key="3">
    <source>
        <dbReference type="EMBL" id="BAJ81340.1"/>
    </source>
</evidence>
<protein>
    <submittedName>
        <fullName evidence="3">Uncharacterized protein</fullName>
    </submittedName>
</protein>
<dbReference type="GO" id="GO:0016853">
    <property type="term" value="F:isomerase activity"/>
    <property type="evidence" value="ECO:0007669"/>
    <property type="project" value="UniProtKB-KW"/>
</dbReference>
<dbReference type="EMBL" id="AP012035">
    <property type="protein sequence ID" value="BAJ81340.1"/>
    <property type="molecule type" value="Genomic_DNA"/>
</dbReference>
<keyword evidence="4" id="KW-1185">Reference proteome</keyword>
<dbReference type="OrthoDB" id="9779763at2"/>
<evidence type="ECO:0000313" key="4">
    <source>
        <dbReference type="Proteomes" id="UP000007100"/>
    </source>
</evidence>
<dbReference type="InterPro" id="IPR007400">
    <property type="entry name" value="PrpF-like"/>
</dbReference>
<dbReference type="Pfam" id="PF04303">
    <property type="entry name" value="PrpF"/>
    <property type="match status" value="1"/>
</dbReference>
<dbReference type="Gene3D" id="3.10.310.10">
    <property type="entry name" value="Diaminopimelate Epimerase, Chain A, domain 1"/>
    <property type="match status" value="2"/>
</dbReference>
<dbReference type="RefSeq" id="WP_013640345.1">
    <property type="nucleotide sequence ID" value="NC_015186.1"/>
</dbReference>
<comment type="similarity">
    <text evidence="1">Belongs to the PrpF family.</text>
</comment>
<dbReference type="HOGENOM" id="CLU_026443_2_1_5"/>
<dbReference type="KEGG" id="amv:ACMV_19930"/>